<proteinExistence type="predicted"/>
<reference evidence="2 3" key="1">
    <citation type="journal article" date="2012" name="BMC Genomics">
        <title>Comparative genomics of the white-rot fungi, Phanerochaete carnosa and P. chrysosporium, to elucidate the genetic basis of the distinct wood types they colonize.</title>
        <authorList>
            <person name="Suzuki H."/>
            <person name="MacDonald J."/>
            <person name="Syed K."/>
            <person name="Salamov A."/>
            <person name="Hori C."/>
            <person name="Aerts A."/>
            <person name="Henrissat B."/>
            <person name="Wiebenga A."/>
            <person name="vanKuyk P.A."/>
            <person name="Barry K."/>
            <person name="Lindquist E."/>
            <person name="LaButti K."/>
            <person name="Lapidus A."/>
            <person name="Lucas S."/>
            <person name="Coutinho P."/>
            <person name="Gong Y."/>
            <person name="Samejima M."/>
            <person name="Mahadevan R."/>
            <person name="Abou-Zaid M."/>
            <person name="de Vries R.P."/>
            <person name="Igarashi K."/>
            <person name="Yadav J.S."/>
            <person name="Grigoriev I.V."/>
            <person name="Master E.R."/>
        </authorList>
    </citation>
    <scope>NUCLEOTIDE SEQUENCE [LARGE SCALE GENOMIC DNA]</scope>
    <source>
        <strain evidence="2 3">HHB-10118-sp</strain>
    </source>
</reference>
<evidence type="ECO:0000313" key="2">
    <source>
        <dbReference type="EMBL" id="EKM52163.1"/>
    </source>
</evidence>
<evidence type="ECO:0000256" key="1">
    <source>
        <dbReference type="SAM" id="MobiDB-lite"/>
    </source>
</evidence>
<sequence length="218" mass="22697">MAHRESSDDNIGAEYTSPSEAQAQAEDRSSQRLPVAILSLAEEVADGRGVESFLPVATGETDNDGGAVKDKGKGPGPCLNDPVVHEVVNSDPPNPAGMRPSRSSSPSSHRDNLFASTAGLLRQDIVQPSASADRNNDEVPGVLQNSPSDDLVIARSDRSVADDRPAEIRRSSSSSLPGAAVLFHDDQGSGGQAAEEFELALRQGAMSEGVGEQDGPEA</sequence>
<evidence type="ECO:0000313" key="3">
    <source>
        <dbReference type="Proteomes" id="UP000008370"/>
    </source>
</evidence>
<dbReference type="InParanoid" id="K5VL61"/>
<feature type="compositionally biased region" description="Basic and acidic residues" evidence="1">
    <location>
        <begin position="155"/>
        <end position="170"/>
    </location>
</feature>
<dbReference type="RefSeq" id="XP_007399940.1">
    <property type="nucleotide sequence ID" value="XM_007399878.1"/>
</dbReference>
<accession>K5VL61</accession>
<feature type="region of interest" description="Disordered" evidence="1">
    <location>
        <begin position="48"/>
        <end position="192"/>
    </location>
</feature>
<dbReference type="KEGG" id="pco:PHACADRAFT_262671"/>
<name>K5VL61_PHACS</name>
<dbReference type="Proteomes" id="UP000008370">
    <property type="component" value="Unassembled WGS sequence"/>
</dbReference>
<dbReference type="HOGENOM" id="CLU_1116085_0_0_1"/>
<feature type="region of interest" description="Disordered" evidence="1">
    <location>
        <begin position="1"/>
        <end position="31"/>
    </location>
</feature>
<gene>
    <name evidence="2" type="ORF">PHACADRAFT_262671</name>
</gene>
<organism evidence="2 3">
    <name type="scientific">Phanerochaete carnosa (strain HHB-10118-sp)</name>
    <name type="common">White-rot fungus</name>
    <name type="synonym">Peniophora carnosa</name>
    <dbReference type="NCBI Taxonomy" id="650164"/>
    <lineage>
        <taxon>Eukaryota</taxon>
        <taxon>Fungi</taxon>
        <taxon>Dikarya</taxon>
        <taxon>Basidiomycota</taxon>
        <taxon>Agaricomycotina</taxon>
        <taxon>Agaricomycetes</taxon>
        <taxon>Polyporales</taxon>
        <taxon>Phanerochaetaceae</taxon>
        <taxon>Phanerochaete</taxon>
    </lineage>
</organism>
<dbReference type="EMBL" id="JH930476">
    <property type="protein sequence ID" value="EKM52163.1"/>
    <property type="molecule type" value="Genomic_DNA"/>
</dbReference>
<dbReference type="AlphaFoldDB" id="K5VL61"/>
<dbReference type="GeneID" id="18918347"/>
<protein>
    <submittedName>
        <fullName evidence="2">Uncharacterized protein</fullName>
    </submittedName>
</protein>
<keyword evidence="3" id="KW-1185">Reference proteome</keyword>